<keyword evidence="3" id="KW-1185">Reference proteome</keyword>
<keyword evidence="1" id="KW-0677">Repeat</keyword>
<dbReference type="EMBL" id="JBBNAG010000008">
    <property type="protein sequence ID" value="KAK9112706.1"/>
    <property type="molecule type" value="Genomic_DNA"/>
</dbReference>
<evidence type="ECO:0000313" key="3">
    <source>
        <dbReference type="Proteomes" id="UP001419268"/>
    </source>
</evidence>
<evidence type="ECO:0000313" key="2">
    <source>
        <dbReference type="EMBL" id="KAK9112706.1"/>
    </source>
</evidence>
<dbReference type="InterPro" id="IPR002885">
    <property type="entry name" value="PPR_rpt"/>
</dbReference>
<dbReference type="Pfam" id="PF01535">
    <property type="entry name" value="PPR"/>
    <property type="match status" value="1"/>
</dbReference>
<name>A0AAP0NQL7_9MAGN</name>
<proteinExistence type="predicted"/>
<evidence type="ECO:0000256" key="1">
    <source>
        <dbReference type="ARBA" id="ARBA00022737"/>
    </source>
</evidence>
<dbReference type="NCBIfam" id="TIGR00756">
    <property type="entry name" value="PPR"/>
    <property type="match status" value="1"/>
</dbReference>
<reference evidence="2 3" key="1">
    <citation type="submission" date="2024-01" db="EMBL/GenBank/DDBJ databases">
        <title>Genome assemblies of Stephania.</title>
        <authorList>
            <person name="Yang L."/>
        </authorList>
    </citation>
    <scope>NUCLEOTIDE SEQUENCE [LARGE SCALE GENOMIC DNA]</scope>
    <source>
        <strain evidence="2">JXDWG</strain>
        <tissue evidence="2">Leaf</tissue>
    </source>
</reference>
<dbReference type="Proteomes" id="UP001419268">
    <property type="component" value="Unassembled WGS sequence"/>
</dbReference>
<evidence type="ECO:0008006" key="4">
    <source>
        <dbReference type="Google" id="ProtNLM"/>
    </source>
</evidence>
<gene>
    <name evidence="2" type="ORF">Scep_020225</name>
</gene>
<dbReference type="AlphaFoldDB" id="A0AAP0NQL7"/>
<dbReference type="InterPro" id="IPR011990">
    <property type="entry name" value="TPR-like_helical_dom_sf"/>
</dbReference>
<comment type="caution">
    <text evidence="2">The sequence shown here is derived from an EMBL/GenBank/DDBJ whole genome shotgun (WGS) entry which is preliminary data.</text>
</comment>
<dbReference type="Gene3D" id="1.25.40.10">
    <property type="entry name" value="Tetratricopeptide repeat domain"/>
    <property type="match status" value="1"/>
</dbReference>
<organism evidence="2 3">
    <name type="scientific">Stephania cephalantha</name>
    <dbReference type="NCBI Taxonomy" id="152367"/>
    <lineage>
        <taxon>Eukaryota</taxon>
        <taxon>Viridiplantae</taxon>
        <taxon>Streptophyta</taxon>
        <taxon>Embryophyta</taxon>
        <taxon>Tracheophyta</taxon>
        <taxon>Spermatophyta</taxon>
        <taxon>Magnoliopsida</taxon>
        <taxon>Ranunculales</taxon>
        <taxon>Menispermaceae</taxon>
        <taxon>Menispermoideae</taxon>
        <taxon>Cissampelideae</taxon>
        <taxon>Stephania</taxon>
    </lineage>
</organism>
<protein>
    <recommendedName>
        <fullName evidence="4">Pentatricopeptide repeat-containing protein</fullName>
    </recommendedName>
</protein>
<accession>A0AAP0NQL7</accession>
<sequence length="149" mass="16454">MRARKEPSVEARCIAIHISAALEASQDARDLIRGFGRMRAVSISVLVEVGLFVEAKKLFDKMLNYGVVMSVGSCNYLLWRLSNNADRIDMAIEVFGEFPRSGVCWNQIRLETKGGKNSSIMFCTNGILLKLLVGSCASRLLIGTLQGRL</sequence>